<accession>A0A451B2J6</accession>
<name>A0A451B2J6_9GAMM</name>
<dbReference type="AlphaFoldDB" id="A0A451B2J6"/>
<protein>
    <submittedName>
        <fullName evidence="2">Uncharacterized protein</fullName>
    </submittedName>
</protein>
<dbReference type="EMBL" id="CAADFZ010000127">
    <property type="protein sequence ID" value="VFK67136.1"/>
    <property type="molecule type" value="Genomic_DNA"/>
</dbReference>
<proteinExistence type="predicted"/>
<evidence type="ECO:0000313" key="1">
    <source>
        <dbReference type="EMBL" id="VFK67136.1"/>
    </source>
</evidence>
<gene>
    <name evidence="1" type="ORF">BECKUNK1418G_GA0071005_11276</name>
    <name evidence="2" type="ORF">BECKUNK1418H_GA0071006_11196</name>
</gene>
<reference evidence="2" key="1">
    <citation type="submission" date="2019-02" db="EMBL/GenBank/DDBJ databases">
        <authorList>
            <person name="Gruber-Vodicka R. H."/>
            <person name="Seah K. B. B."/>
        </authorList>
    </citation>
    <scope>NUCLEOTIDE SEQUENCE</scope>
    <source>
        <strain evidence="2">BECK_BY19</strain>
        <strain evidence="1">BECK_BY8</strain>
    </source>
</reference>
<dbReference type="EMBL" id="CAADGD010000119">
    <property type="protein sequence ID" value="VFK72511.1"/>
    <property type="molecule type" value="Genomic_DNA"/>
</dbReference>
<sequence>MICEQVYYLIATHGILEFINQIEQWQQGLTMKQQPRFWAVGWMRVAIHPTRARFICWGDETLNMIVKRNVTRGLLYEDHRSRKNLFLARFGCAKLRRTLHLSRETAYSDFCRRLA</sequence>
<organism evidence="2">
    <name type="scientific">Candidatus Kentrum sp. UNK</name>
    <dbReference type="NCBI Taxonomy" id="2126344"/>
    <lineage>
        <taxon>Bacteria</taxon>
        <taxon>Pseudomonadati</taxon>
        <taxon>Pseudomonadota</taxon>
        <taxon>Gammaproteobacteria</taxon>
        <taxon>Candidatus Kentrum</taxon>
    </lineage>
</organism>
<evidence type="ECO:0000313" key="2">
    <source>
        <dbReference type="EMBL" id="VFK72511.1"/>
    </source>
</evidence>